<dbReference type="SUPFAM" id="SSF50447">
    <property type="entry name" value="Translation proteins"/>
    <property type="match status" value="1"/>
</dbReference>
<keyword evidence="5" id="KW-1185">Reference proteome</keyword>
<dbReference type="PRINTS" id="PR00315">
    <property type="entry name" value="ELONGATNFCT"/>
</dbReference>
<dbReference type="Gene3D" id="3.30.70.870">
    <property type="entry name" value="Elongation Factor G (Translational Gtpase), domain 3"/>
    <property type="match status" value="1"/>
</dbReference>
<dbReference type="NCBIfam" id="NF009377">
    <property type="entry name" value="PRK12740.1-1"/>
    <property type="match status" value="1"/>
</dbReference>
<dbReference type="SUPFAM" id="SSF52540">
    <property type="entry name" value="P-loop containing nucleoside triphosphate hydrolases"/>
    <property type="match status" value="1"/>
</dbReference>
<accession>A0ABW1JA32</accession>
<name>A0ABW1JA32_9ACTN</name>
<dbReference type="Pfam" id="PF22042">
    <property type="entry name" value="EF-G_D2"/>
    <property type="match status" value="1"/>
</dbReference>
<evidence type="ECO:0000256" key="1">
    <source>
        <dbReference type="ARBA" id="ARBA00022741"/>
    </source>
</evidence>
<comment type="caution">
    <text evidence="4">The sequence shown here is derived from an EMBL/GenBank/DDBJ whole genome shotgun (WGS) entry which is preliminary data.</text>
</comment>
<dbReference type="PROSITE" id="PS51722">
    <property type="entry name" value="G_TR_2"/>
    <property type="match status" value="1"/>
</dbReference>
<dbReference type="Pfam" id="PF03764">
    <property type="entry name" value="EFG_IV"/>
    <property type="match status" value="1"/>
</dbReference>
<keyword evidence="2" id="KW-0342">GTP-binding</keyword>
<gene>
    <name evidence="4" type="ORF">ACFQDO_01485</name>
</gene>
<dbReference type="NCBIfam" id="NF009381">
    <property type="entry name" value="PRK12740.1-5"/>
    <property type="match status" value="1"/>
</dbReference>
<sequence length="723" mass="76343">MAHEATAPERVRNVVLVGHAGSGKTTLVEALLAATGAVSRPGTVQDGTTVTDFDEQARKQRRSVSVAVASTEHAGIKLNLIDTPGHPDYVGELRAGLRGADAALFVISAVDGLDGATALLWDECASVGMPRAVVVTKLDQPRADFDESVAVCQRVFGEGVVPLYLPLHDEGAAGSDSDPVAGLIGLLSLQLYDYSGRMAPEVRDADPQHRELVEGKRSDLIEAIIQESEDDALMDRYLGGEEVGLEILVPDLERAVSRGSFFPVLPVVGLNGVGVHELLEILAQGFPSPLAHPLPAVTSPDGDPRSPISCDPGGPLVAEVIKTTTDAYVGRVSLVRVFSGTLHPDTAVHVSGHSARFAGATLENHEDHDVDEKVGVLTSPLGATLRPTGRCIAGDICTVARLTRAETSDTLSDIDNPLLIEPWVLPEPLLPVAIRAASPSDEEKMAESLGRLTVEDATVRIEHDPKTQQLVLWAMGEAHVALVLDRLKDRYGVQVEAIAHRVSLRETFQSAGTGRGRLVKQSGGHGQFAVCEIDVEPLPPGSGLEFVDKVVGGSVPRQYISSVEKGVRARAERGLMAGYPLTDVRVTLTGGKSHSVDSSDAAFAQAGGLALEDAAASGLRLLEPVDEVEITVDDEYVGAVMTDLSSRRGRVTGTEPLGNGRSTVRADVPATSLARYAIELRSVAHGTGVFTRGYVRHDPVPANVAERILADSADAPVHTPAHG</sequence>
<reference evidence="5" key="1">
    <citation type="journal article" date="2019" name="Int. J. Syst. Evol. Microbiol.">
        <title>The Global Catalogue of Microorganisms (GCM) 10K type strain sequencing project: providing services to taxonomists for standard genome sequencing and annotation.</title>
        <authorList>
            <consortium name="The Broad Institute Genomics Platform"/>
            <consortium name="The Broad Institute Genome Sequencing Center for Infectious Disease"/>
            <person name="Wu L."/>
            <person name="Ma J."/>
        </authorList>
    </citation>
    <scope>NUCLEOTIDE SEQUENCE [LARGE SCALE GENOMIC DNA]</scope>
    <source>
        <strain evidence="5">KACC 14249</strain>
    </source>
</reference>
<dbReference type="InterPro" id="IPR000640">
    <property type="entry name" value="EFG_V-like"/>
</dbReference>
<organism evidence="4 5">
    <name type="scientific">Angustibacter luteus</name>
    <dbReference type="NCBI Taxonomy" id="658456"/>
    <lineage>
        <taxon>Bacteria</taxon>
        <taxon>Bacillati</taxon>
        <taxon>Actinomycetota</taxon>
        <taxon>Actinomycetes</taxon>
        <taxon>Kineosporiales</taxon>
        <taxon>Kineosporiaceae</taxon>
    </lineage>
</organism>
<protein>
    <submittedName>
        <fullName evidence="4">Elongation factor G-like protein EF-G2</fullName>
    </submittedName>
</protein>
<dbReference type="InterPro" id="IPR035647">
    <property type="entry name" value="EFG_III/V"/>
</dbReference>
<dbReference type="EMBL" id="JBHSRD010000002">
    <property type="protein sequence ID" value="MFC6005787.1"/>
    <property type="molecule type" value="Genomic_DNA"/>
</dbReference>
<dbReference type="InterPro" id="IPR009022">
    <property type="entry name" value="EFG_III"/>
</dbReference>
<dbReference type="Proteomes" id="UP001596189">
    <property type="component" value="Unassembled WGS sequence"/>
</dbReference>
<dbReference type="Pfam" id="PF00679">
    <property type="entry name" value="EFG_C"/>
    <property type="match status" value="1"/>
</dbReference>
<dbReference type="SUPFAM" id="SSF54211">
    <property type="entry name" value="Ribosomal protein S5 domain 2-like"/>
    <property type="match status" value="1"/>
</dbReference>
<evidence type="ECO:0000259" key="3">
    <source>
        <dbReference type="PROSITE" id="PS51722"/>
    </source>
</evidence>
<dbReference type="RefSeq" id="WP_345716664.1">
    <property type="nucleotide sequence ID" value="NZ_BAABFP010000005.1"/>
</dbReference>
<dbReference type="InterPro" id="IPR005517">
    <property type="entry name" value="Transl_elong_EFG/EF2_IV"/>
</dbReference>
<evidence type="ECO:0000256" key="2">
    <source>
        <dbReference type="ARBA" id="ARBA00023134"/>
    </source>
</evidence>
<evidence type="ECO:0000313" key="5">
    <source>
        <dbReference type="Proteomes" id="UP001596189"/>
    </source>
</evidence>
<dbReference type="CDD" id="cd03713">
    <property type="entry name" value="EFG_mtEFG_C"/>
    <property type="match status" value="1"/>
</dbReference>
<dbReference type="InterPro" id="IPR053905">
    <property type="entry name" value="EF-G-like_DII"/>
</dbReference>
<dbReference type="SMART" id="SM00838">
    <property type="entry name" value="EFG_C"/>
    <property type="match status" value="1"/>
</dbReference>
<dbReference type="Gene3D" id="3.30.230.10">
    <property type="match status" value="1"/>
</dbReference>
<dbReference type="SMART" id="SM00889">
    <property type="entry name" value="EFG_IV"/>
    <property type="match status" value="1"/>
</dbReference>
<dbReference type="Gene3D" id="3.30.70.240">
    <property type="match status" value="1"/>
</dbReference>
<dbReference type="NCBIfam" id="TIGR00231">
    <property type="entry name" value="small_GTP"/>
    <property type="match status" value="1"/>
</dbReference>
<dbReference type="InterPro" id="IPR047872">
    <property type="entry name" value="EFG_IV"/>
</dbReference>
<dbReference type="SUPFAM" id="SSF54980">
    <property type="entry name" value="EF-G C-terminal domain-like"/>
    <property type="match status" value="2"/>
</dbReference>
<dbReference type="CDD" id="cd01434">
    <property type="entry name" value="EFG_mtEFG1_IV"/>
    <property type="match status" value="1"/>
</dbReference>
<dbReference type="CDD" id="cd16262">
    <property type="entry name" value="EFG_III"/>
    <property type="match status" value="1"/>
</dbReference>
<dbReference type="PANTHER" id="PTHR43261">
    <property type="entry name" value="TRANSLATION ELONGATION FACTOR G-RELATED"/>
    <property type="match status" value="1"/>
</dbReference>
<dbReference type="InterPro" id="IPR027417">
    <property type="entry name" value="P-loop_NTPase"/>
</dbReference>
<dbReference type="Pfam" id="PF14492">
    <property type="entry name" value="EFG_III"/>
    <property type="match status" value="1"/>
</dbReference>
<dbReference type="InterPro" id="IPR041095">
    <property type="entry name" value="EFG_II"/>
</dbReference>
<feature type="domain" description="Tr-type G" evidence="3">
    <location>
        <begin position="9"/>
        <end position="290"/>
    </location>
</feature>
<dbReference type="InterPro" id="IPR035649">
    <property type="entry name" value="EFG_V"/>
</dbReference>
<dbReference type="CDD" id="cd04170">
    <property type="entry name" value="EF-G_bact"/>
    <property type="match status" value="1"/>
</dbReference>
<dbReference type="Pfam" id="PF00009">
    <property type="entry name" value="GTP_EFTU"/>
    <property type="match status" value="1"/>
</dbReference>
<dbReference type="InterPro" id="IPR005225">
    <property type="entry name" value="Small_GTP-bd"/>
</dbReference>
<dbReference type="InterPro" id="IPR020568">
    <property type="entry name" value="Ribosomal_Su5_D2-typ_SF"/>
</dbReference>
<dbReference type="InterPro" id="IPR000795">
    <property type="entry name" value="T_Tr_GTP-bd_dom"/>
</dbReference>
<dbReference type="InterPro" id="IPR009000">
    <property type="entry name" value="Transl_B-barrel_sf"/>
</dbReference>
<dbReference type="PANTHER" id="PTHR43261:SF6">
    <property type="entry name" value="ELONGATION FACTOR G-LIKE PROTEIN"/>
    <property type="match status" value="1"/>
</dbReference>
<dbReference type="Gene3D" id="2.40.30.10">
    <property type="entry name" value="Translation factors"/>
    <property type="match status" value="1"/>
</dbReference>
<dbReference type="InterPro" id="IPR014721">
    <property type="entry name" value="Ribsml_uS5_D2-typ_fold_subgr"/>
</dbReference>
<keyword evidence="1" id="KW-0547">Nucleotide-binding</keyword>
<proteinExistence type="predicted"/>
<dbReference type="Gene3D" id="3.40.50.300">
    <property type="entry name" value="P-loop containing nucleotide triphosphate hydrolases"/>
    <property type="match status" value="1"/>
</dbReference>
<evidence type="ECO:0000313" key="4">
    <source>
        <dbReference type="EMBL" id="MFC6005787.1"/>
    </source>
</evidence>